<comment type="caution">
    <text evidence="1">The sequence shown here is derived from an EMBL/GenBank/DDBJ whole genome shotgun (WGS) entry which is preliminary data.</text>
</comment>
<protein>
    <submittedName>
        <fullName evidence="1">Uncharacterized protein</fullName>
    </submittedName>
</protein>
<dbReference type="Proteomes" id="UP000015531">
    <property type="component" value="Unassembled WGS sequence"/>
</dbReference>
<proteinExistence type="predicted"/>
<dbReference type="EMBL" id="ATDP01000049">
    <property type="protein sequence ID" value="EQB18437.1"/>
    <property type="molecule type" value="Genomic_DNA"/>
</dbReference>
<name>T0HZC5_9SPHN</name>
<keyword evidence="2" id="KW-1185">Reference proteome</keyword>
<organism evidence="1 2">
    <name type="scientific">Sphingobium lactosutens DS20</name>
    <dbReference type="NCBI Taxonomy" id="1331060"/>
    <lineage>
        <taxon>Bacteria</taxon>
        <taxon>Pseudomonadati</taxon>
        <taxon>Pseudomonadota</taxon>
        <taxon>Alphaproteobacteria</taxon>
        <taxon>Sphingomonadales</taxon>
        <taxon>Sphingomonadaceae</taxon>
        <taxon>Sphingobium</taxon>
    </lineage>
</organism>
<accession>T0HZC5</accession>
<sequence length="120" mass="12944">MKSLPTAQSWHDPSQLYRVINWVPQWQILRGVPDCIKGGRKGGVGTGKHDTIAPLFGGDCDCPSIKARGDAANQRGKCSGVIAHVGNQQTVRTEASTAAIIKGLFAQSRWKAFVLISTEK</sequence>
<dbReference type="RefSeq" id="WP_021224459.1">
    <property type="nucleotide sequence ID" value="NZ_ATDP01000049.1"/>
</dbReference>
<evidence type="ECO:0000313" key="2">
    <source>
        <dbReference type="Proteomes" id="UP000015531"/>
    </source>
</evidence>
<evidence type="ECO:0000313" key="1">
    <source>
        <dbReference type="EMBL" id="EQB18437.1"/>
    </source>
</evidence>
<dbReference type="AlphaFoldDB" id="T0HZC5"/>
<gene>
    <name evidence="1" type="ORF">RLDS_02315</name>
</gene>
<reference evidence="1 2" key="1">
    <citation type="journal article" date="2013" name="Genome Announc.">
        <title>Draft Genome Sequence of Sphingobium lactosutens Strain DS20T, Isolated from a Hexachlorocyclohexane Dumpsite.</title>
        <authorList>
            <person name="Kumar R."/>
            <person name="Dwivedi V."/>
            <person name="Negi V."/>
            <person name="Khurana J.P."/>
            <person name="Lal R."/>
        </authorList>
    </citation>
    <scope>NUCLEOTIDE SEQUENCE [LARGE SCALE GENOMIC DNA]</scope>
    <source>
        <strain evidence="1 2">DS20</strain>
    </source>
</reference>